<comment type="cofactor">
    <cofactor evidence="1">
        <name>[4Fe-4S] cluster</name>
        <dbReference type="ChEBI" id="CHEBI:49883"/>
    </cofactor>
</comment>
<dbReference type="NCBIfam" id="TIGR02512">
    <property type="entry name" value="FeFe_hydrog_A"/>
    <property type="match status" value="1"/>
</dbReference>
<dbReference type="InterPro" id="IPR050340">
    <property type="entry name" value="Cytosolic_Fe-S_CAF"/>
</dbReference>
<dbReference type="PROSITE" id="PS51839">
    <property type="entry name" value="4FE4S_HC3"/>
    <property type="match status" value="1"/>
</dbReference>
<dbReference type="Pfam" id="PF02256">
    <property type="entry name" value="Fe_hyd_SSU"/>
    <property type="match status" value="1"/>
</dbReference>
<dbReference type="InterPro" id="IPR003149">
    <property type="entry name" value="Fe_hydrogenase_ssu"/>
</dbReference>
<dbReference type="Gene3D" id="4.10.260.20">
    <property type="entry name" value="Iron hydrogenase, small subunit"/>
    <property type="match status" value="1"/>
</dbReference>
<dbReference type="PROSITE" id="PS00198">
    <property type="entry name" value="4FE4S_FER_1"/>
    <property type="match status" value="1"/>
</dbReference>
<keyword evidence="5" id="KW-0001">2Fe-2S</keyword>
<dbReference type="AlphaFoldDB" id="A0A1M6JYC1"/>
<feature type="domain" description="4Fe-4S His(Cys)3-ligated-type" evidence="16">
    <location>
        <begin position="80"/>
        <end position="119"/>
    </location>
</feature>
<keyword evidence="7" id="KW-0677">Repeat</keyword>
<dbReference type="Gene3D" id="3.30.70.20">
    <property type="match status" value="1"/>
</dbReference>
<evidence type="ECO:0000256" key="13">
    <source>
        <dbReference type="ARBA" id="ARBA00034078"/>
    </source>
</evidence>
<dbReference type="InterPro" id="IPR001041">
    <property type="entry name" value="2Fe-2S_ferredoxin-type"/>
</dbReference>
<comment type="similarity">
    <text evidence="3">Belongs to the complex I 75 kDa subunit family.</text>
</comment>
<dbReference type="InterPro" id="IPR036010">
    <property type="entry name" value="2Fe-2S_ferredoxin-like_sf"/>
</dbReference>
<evidence type="ECO:0000256" key="1">
    <source>
        <dbReference type="ARBA" id="ARBA00001966"/>
    </source>
</evidence>
<dbReference type="Pfam" id="PF10588">
    <property type="entry name" value="NADH-G_4Fe-4S_3"/>
    <property type="match status" value="1"/>
</dbReference>
<dbReference type="SUPFAM" id="SSF54292">
    <property type="entry name" value="2Fe-2S ferredoxin-like"/>
    <property type="match status" value="1"/>
</dbReference>
<dbReference type="InterPro" id="IPR017896">
    <property type="entry name" value="4Fe4S_Fe-S-bd"/>
</dbReference>
<evidence type="ECO:0000313" key="18">
    <source>
        <dbReference type="Proteomes" id="UP000324781"/>
    </source>
</evidence>
<sequence length="582" mass="63430">MSEFVTLTIDGIEVKAPAGSTVLEAAKLAGIHIPTLCFLKGINEIGACRMCVVDVGARSLQAACMYPVSEGLKVVTNSPEIRESRKVTLELILSNHEKKCLSCVRSGNCELQKLARDLNIQEIRFEGEEPDYPVDDLSPSIVRDNNKCVLCRRCVSVCRDVQTVSVIDAVDRGYRTTVASPFNMSLKDTPCVNCGQCITVCPVGALREKSSVERVWEALANKDLYVIAQTAPAVRAALGEEFGLPIGTPVTGKMVSALKKLKFDKVFDTDTAADLTIMEEGTELVNRIKNGGKLPLITSCSPGWIKFCEHNFPDLLDNLSTCKSPQNMFGAMLKSYYAEKMGIDPSKIFVVSVMPCTAKKFEARRPELAATGYPDVDEVITTRELAEMIREAGIDFLNLKNESFDDPMGEASGAGVIFGATGGVMEAALRSVPYLLTGKDPDQIDIKAVRGEDGIKTAEVEVAGIRIKAAVAHGLGNARKLLEKVRSGEETYHFIEIMACPGGCVTGGGQPIQPASVRNEIDLRTERAKAIYQEDAASTIRLSHHNPAVQKFYEEYLGEPGGHKAHHLLHTHYTARENYPEN</sequence>
<keyword evidence="18" id="KW-1185">Reference proteome</keyword>
<evidence type="ECO:0000256" key="5">
    <source>
        <dbReference type="ARBA" id="ARBA00022714"/>
    </source>
</evidence>
<dbReference type="InterPro" id="IPR036991">
    <property type="entry name" value="Fe_hydrogenase_ssu_sf"/>
</dbReference>
<dbReference type="GO" id="GO:0008901">
    <property type="term" value="F:ferredoxin hydrogenase activity"/>
    <property type="evidence" value="ECO:0007669"/>
    <property type="project" value="InterPro"/>
</dbReference>
<dbReference type="Pfam" id="PF13510">
    <property type="entry name" value="Fer2_4"/>
    <property type="match status" value="1"/>
</dbReference>
<evidence type="ECO:0000256" key="7">
    <source>
        <dbReference type="ARBA" id="ARBA00022737"/>
    </source>
</evidence>
<dbReference type="Gene3D" id="3.10.20.740">
    <property type="match status" value="1"/>
</dbReference>
<protein>
    <submittedName>
        <fullName evidence="17">NAD(P)-dependent iron-only hydrogenase catalytic subunit</fullName>
    </submittedName>
</protein>
<comment type="subcellular location">
    <subcellularLocation>
        <location evidence="2">Membrane</location>
    </subcellularLocation>
</comment>
<dbReference type="GO" id="GO:0016020">
    <property type="term" value="C:membrane"/>
    <property type="evidence" value="ECO:0007669"/>
    <property type="project" value="UniProtKB-SubCell"/>
</dbReference>
<comment type="cofactor">
    <cofactor evidence="13">
        <name>[2Fe-2S] cluster</name>
        <dbReference type="ChEBI" id="CHEBI:190135"/>
    </cofactor>
</comment>
<dbReference type="OrthoDB" id="9803192at2"/>
<dbReference type="Gene3D" id="3.40.50.1780">
    <property type="match status" value="1"/>
</dbReference>
<keyword evidence="11" id="KW-0520">NAD</keyword>
<feature type="domain" description="2Fe-2S ferredoxin-type" evidence="14">
    <location>
        <begin position="3"/>
        <end position="80"/>
    </location>
</feature>
<evidence type="ECO:0000256" key="4">
    <source>
        <dbReference type="ARBA" id="ARBA00022485"/>
    </source>
</evidence>
<evidence type="ECO:0000256" key="9">
    <source>
        <dbReference type="ARBA" id="ARBA00023004"/>
    </source>
</evidence>
<dbReference type="GO" id="GO:0051539">
    <property type="term" value="F:4 iron, 4 sulfur cluster binding"/>
    <property type="evidence" value="ECO:0007669"/>
    <property type="project" value="UniProtKB-KW"/>
</dbReference>
<dbReference type="InterPro" id="IPR017900">
    <property type="entry name" value="4Fe4S_Fe_S_CS"/>
</dbReference>
<reference evidence="17 18" key="1">
    <citation type="submission" date="2016-11" db="EMBL/GenBank/DDBJ databases">
        <authorList>
            <person name="Varghese N."/>
            <person name="Submissions S."/>
        </authorList>
    </citation>
    <scope>NUCLEOTIDE SEQUENCE [LARGE SCALE GENOMIC DNA]</scope>
    <source>
        <strain evidence="17 18">DSM 19027</strain>
    </source>
</reference>
<evidence type="ECO:0000256" key="6">
    <source>
        <dbReference type="ARBA" id="ARBA00022723"/>
    </source>
</evidence>
<evidence type="ECO:0000256" key="3">
    <source>
        <dbReference type="ARBA" id="ARBA00005404"/>
    </source>
</evidence>
<dbReference type="RefSeq" id="WP_149679591.1">
    <property type="nucleotide sequence ID" value="NZ_FQZP01000064.1"/>
</dbReference>
<keyword evidence="6" id="KW-0479">Metal-binding</keyword>
<organism evidence="17 18">
    <name type="scientific">Thermoclostridium caenicola</name>
    <dbReference type="NCBI Taxonomy" id="659425"/>
    <lineage>
        <taxon>Bacteria</taxon>
        <taxon>Bacillati</taxon>
        <taxon>Bacillota</taxon>
        <taxon>Clostridia</taxon>
        <taxon>Eubacteriales</taxon>
        <taxon>Oscillospiraceae</taxon>
        <taxon>Thermoclostridium</taxon>
    </lineage>
</organism>
<dbReference type="EMBL" id="FQZP01000064">
    <property type="protein sequence ID" value="SHJ51642.1"/>
    <property type="molecule type" value="Genomic_DNA"/>
</dbReference>
<evidence type="ECO:0000313" key="17">
    <source>
        <dbReference type="EMBL" id="SHJ51642.1"/>
    </source>
</evidence>
<evidence type="ECO:0000256" key="2">
    <source>
        <dbReference type="ARBA" id="ARBA00004370"/>
    </source>
</evidence>
<dbReference type="Pfam" id="PF12838">
    <property type="entry name" value="Fer4_7"/>
    <property type="match status" value="1"/>
</dbReference>
<keyword evidence="9" id="KW-0408">Iron</keyword>
<dbReference type="SMART" id="SM00902">
    <property type="entry name" value="Fe_hyd_SSU"/>
    <property type="match status" value="1"/>
</dbReference>
<dbReference type="Gene3D" id="3.40.950.10">
    <property type="entry name" value="Fe-only Hydrogenase (Larger Subunit), Chain L, domain 3"/>
    <property type="match status" value="1"/>
</dbReference>
<keyword evidence="10" id="KW-0411">Iron-sulfur</keyword>
<dbReference type="NCBIfam" id="NF040763">
    <property type="entry name" value="FeFe_hydrog_A6"/>
    <property type="match status" value="1"/>
</dbReference>
<feature type="domain" description="4Fe-4S ferredoxin-type" evidence="15">
    <location>
        <begin position="139"/>
        <end position="169"/>
    </location>
</feature>
<dbReference type="PROSITE" id="PS51085">
    <property type="entry name" value="2FE2S_FER_2"/>
    <property type="match status" value="1"/>
</dbReference>
<feature type="domain" description="4Fe-4S ferredoxin-type" evidence="15">
    <location>
        <begin position="182"/>
        <end position="211"/>
    </location>
</feature>
<dbReference type="PANTHER" id="PTHR11615">
    <property type="entry name" value="NITRATE, FORMATE, IRON DEHYDROGENASE"/>
    <property type="match status" value="1"/>
</dbReference>
<dbReference type="InterPro" id="IPR009016">
    <property type="entry name" value="Fe_hydrogenase"/>
</dbReference>
<keyword evidence="4" id="KW-0004">4Fe-4S</keyword>
<keyword evidence="8" id="KW-1278">Translocase</keyword>
<dbReference type="InterPro" id="IPR019574">
    <property type="entry name" value="NADH_UbQ_OxRdtase_Gsu_4Fe4S-bd"/>
</dbReference>
<dbReference type="FunFam" id="3.10.20.740:FF:000004">
    <property type="entry name" value="NADH-quinone oxidoreductase"/>
    <property type="match status" value="1"/>
</dbReference>
<dbReference type="SMART" id="SM00929">
    <property type="entry name" value="NADH-G_4Fe-4S_3"/>
    <property type="match status" value="1"/>
</dbReference>
<accession>A0A1M6JYC1</accession>
<evidence type="ECO:0000259" key="15">
    <source>
        <dbReference type="PROSITE" id="PS51379"/>
    </source>
</evidence>
<name>A0A1M6JYC1_9FIRM</name>
<dbReference type="PROSITE" id="PS51379">
    <property type="entry name" value="4FE4S_FER_2"/>
    <property type="match status" value="2"/>
</dbReference>
<dbReference type="InterPro" id="IPR004108">
    <property type="entry name" value="Fe_hydrogenase_lsu_C"/>
</dbReference>
<dbReference type="InterPro" id="IPR013352">
    <property type="entry name" value="Fe_hydrogenase_subset"/>
</dbReference>
<proteinExistence type="inferred from homology"/>
<gene>
    <name evidence="17" type="ORF">SAMN05444373_106410</name>
</gene>
<evidence type="ECO:0000256" key="11">
    <source>
        <dbReference type="ARBA" id="ARBA00023027"/>
    </source>
</evidence>
<keyword evidence="12" id="KW-0472">Membrane</keyword>
<dbReference type="CDD" id="cd00207">
    <property type="entry name" value="fer2"/>
    <property type="match status" value="1"/>
</dbReference>
<dbReference type="InterPro" id="IPR049830">
    <property type="entry name" value="HndD"/>
</dbReference>
<evidence type="ECO:0000256" key="12">
    <source>
        <dbReference type="ARBA" id="ARBA00023136"/>
    </source>
</evidence>
<dbReference type="Pfam" id="PF02906">
    <property type="entry name" value="Fe_hyd_lg_C"/>
    <property type="match status" value="1"/>
</dbReference>
<dbReference type="GO" id="GO:0005506">
    <property type="term" value="F:iron ion binding"/>
    <property type="evidence" value="ECO:0007669"/>
    <property type="project" value="InterPro"/>
</dbReference>
<dbReference type="FunFam" id="3.30.70.20:FF:000035">
    <property type="entry name" value="Iron hydrogenase 1"/>
    <property type="match status" value="1"/>
</dbReference>
<dbReference type="GO" id="GO:0051537">
    <property type="term" value="F:2 iron, 2 sulfur cluster binding"/>
    <property type="evidence" value="ECO:0007669"/>
    <property type="project" value="UniProtKB-KW"/>
</dbReference>
<evidence type="ECO:0000256" key="8">
    <source>
        <dbReference type="ARBA" id="ARBA00022967"/>
    </source>
</evidence>
<evidence type="ECO:0000259" key="14">
    <source>
        <dbReference type="PROSITE" id="PS51085"/>
    </source>
</evidence>
<dbReference type="Proteomes" id="UP000324781">
    <property type="component" value="Unassembled WGS sequence"/>
</dbReference>
<evidence type="ECO:0000259" key="16">
    <source>
        <dbReference type="PROSITE" id="PS51839"/>
    </source>
</evidence>
<evidence type="ECO:0000256" key="10">
    <source>
        <dbReference type="ARBA" id="ARBA00023014"/>
    </source>
</evidence>
<dbReference type="SUPFAM" id="SSF54862">
    <property type="entry name" value="4Fe-4S ferredoxins"/>
    <property type="match status" value="1"/>
</dbReference>
<dbReference type="SUPFAM" id="SSF53920">
    <property type="entry name" value="Fe-only hydrogenase"/>
    <property type="match status" value="1"/>
</dbReference>